<reference evidence="4 6" key="2">
    <citation type="journal article" date="2014" name="BMC Genomics">
        <title>An improved genome release (version Mt4.0) for the model legume Medicago truncatula.</title>
        <authorList>
            <person name="Tang H."/>
            <person name="Krishnakumar V."/>
            <person name="Bidwell S."/>
            <person name="Rosen B."/>
            <person name="Chan A."/>
            <person name="Zhou S."/>
            <person name="Gentzbittel L."/>
            <person name="Childs K.L."/>
            <person name="Yandell M."/>
            <person name="Gundlach H."/>
            <person name="Mayer K.F."/>
            <person name="Schwartz D.C."/>
            <person name="Town C.D."/>
        </authorList>
    </citation>
    <scope>GENOME REANNOTATION</scope>
    <source>
        <strain evidence="4">A17</strain>
        <strain evidence="5 6">cv. Jemalong A17</strain>
    </source>
</reference>
<reference evidence="5" key="3">
    <citation type="submission" date="2015-06" db="UniProtKB">
        <authorList>
            <consortium name="EnsemblPlants"/>
        </authorList>
    </citation>
    <scope>IDENTIFICATION</scope>
    <source>
        <strain evidence="5">cv. Jemalong A17</strain>
    </source>
</reference>
<feature type="domain" description="Aldehyde dehydrogenase" evidence="3">
    <location>
        <begin position="15"/>
        <end position="381"/>
    </location>
</feature>
<dbReference type="GO" id="GO:0004029">
    <property type="term" value="F:aldehyde dehydrogenase (NAD+) activity"/>
    <property type="evidence" value="ECO:0000318"/>
    <property type="project" value="GO_Central"/>
</dbReference>
<dbReference type="PANTHER" id="PTHR43570:SF16">
    <property type="entry name" value="ALDEHYDE DEHYDROGENASE TYPE III, ISOFORM Q"/>
    <property type="match status" value="1"/>
</dbReference>
<reference evidence="4 6" key="1">
    <citation type="journal article" date="2011" name="Nature">
        <title>The Medicago genome provides insight into the evolution of rhizobial symbioses.</title>
        <authorList>
            <person name="Young N.D."/>
            <person name="Debelle F."/>
            <person name="Oldroyd G.E."/>
            <person name="Geurts R."/>
            <person name="Cannon S.B."/>
            <person name="Udvardi M.K."/>
            <person name="Benedito V.A."/>
            <person name="Mayer K.F."/>
            <person name="Gouzy J."/>
            <person name="Schoof H."/>
            <person name="Van de Peer Y."/>
            <person name="Proost S."/>
            <person name="Cook D.R."/>
            <person name="Meyers B.C."/>
            <person name="Spannagl M."/>
            <person name="Cheung F."/>
            <person name="De Mita S."/>
            <person name="Krishnakumar V."/>
            <person name="Gundlach H."/>
            <person name="Zhou S."/>
            <person name="Mudge J."/>
            <person name="Bharti A.K."/>
            <person name="Murray J.D."/>
            <person name="Naoumkina M.A."/>
            <person name="Rosen B."/>
            <person name="Silverstein K.A."/>
            <person name="Tang H."/>
            <person name="Rombauts S."/>
            <person name="Zhao P.X."/>
            <person name="Zhou P."/>
            <person name="Barbe V."/>
            <person name="Bardou P."/>
            <person name="Bechner M."/>
            <person name="Bellec A."/>
            <person name="Berger A."/>
            <person name="Berges H."/>
            <person name="Bidwell S."/>
            <person name="Bisseling T."/>
            <person name="Choisne N."/>
            <person name="Couloux A."/>
            <person name="Denny R."/>
            <person name="Deshpande S."/>
            <person name="Dai X."/>
            <person name="Doyle J.J."/>
            <person name="Dudez A.M."/>
            <person name="Farmer A.D."/>
            <person name="Fouteau S."/>
            <person name="Franken C."/>
            <person name="Gibelin C."/>
            <person name="Gish J."/>
            <person name="Goldstein S."/>
            <person name="Gonzalez A.J."/>
            <person name="Green P.J."/>
            <person name="Hallab A."/>
            <person name="Hartog M."/>
            <person name="Hua A."/>
            <person name="Humphray S.J."/>
            <person name="Jeong D.H."/>
            <person name="Jing Y."/>
            <person name="Jocker A."/>
            <person name="Kenton S.M."/>
            <person name="Kim D.J."/>
            <person name="Klee K."/>
            <person name="Lai H."/>
            <person name="Lang C."/>
            <person name="Lin S."/>
            <person name="Macmil S.L."/>
            <person name="Magdelenat G."/>
            <person name="Matthews L."/>
            <person name="McCorrison J."/>
            <person name="Monaghan E.L."/>
            <person name="Mun J.H."/>
            <person name="Najar F.Z."/>
            <person name="Nicholson C."/>
            <person name="Noirot C."/>
            <person name="O'Bleness M."/>
            <person name="Paule C.R."/>
            <person name="Poulain J."/>
            <person name="Prion F."/>
            <person name="Qin B."/>
            <person name="Qu C."/>
            <person name="Retzel E.F."/>
            <person name="Riddle C."/>
            <person name="Sallet E."/>
            <person name="Samain S."/>
            <person name="Samson N."/>
            <person name="Sanders I."/>
            <person name="Saurat O."/>
            <person name="Scarpelli C."/>
            <person name="Schiex T."/>
            <person name="Segurens B."/>
            <person name="Severin A.J."/>
            <person name="Sherrier D.J."/>
            <person name="Shi R."/>
            <person name="Sims S."/>
            <person name="Singer S.R."/>
            <person name="Sinharoy S."/>
            <person name="Sterck L."/>
            <person name="Viollet A."/>
            <person name="Wang B.B."/>
            <person name="Wang K."/>
            <person name="Wang M."/>
            <person name="Wang X."/>
            <person name="Warfsmann J."/>
            <person name="Weissenbach J."/>
            <person name="White D.D."/>
            <person name="White J.D."/>
            <person name="Wiley G.B."/>
            <person name="Wincker P."/>
            <person name="Xing Y."/>
            <person name="Yang L."/>
            <person name="Yao Z."/>
            <person name="Ying F."/>
            <person name="Zhai J."/>
            <person name="Zhou L."/>
            <person name="Zuber A."/>
            <person name="Denarie J."/>
            <person name="Dixon R.A."/>
            <person name="May G.D."/>
            <person name="Schwartz D.C."/>
            <person name="Rogers J."/>
            <person name="Quetier F."/>
            <person name="Town C.D."/>
            <person name="Roe B.A."/>
        </authorList>
    </citation>
    <scope>NUCLEOTIDE SEQUENCE [LARGE SCALE GENOMIC DNA]</scope>
    <source>
        <strain evidence="4">A17</strain>
        <strain evidence="5 6">cv. Jemalong A17</strain>
    </source>
</reference>
<dbReference type="Gene3D" id="3.40.605.10">
    <property type="entry name" value="Aldehyde Dehydrogenase, Chain A, domain 1"/>
    <property type="match status" value="1"/>
</dbReference>
<gene>
    <name evidence="4" type="ORF">MTR_1222s0010</name>
</gene>
<sequence>MSNPYQSVLDAQRARFDSDVTKTLAWRIAQLDRMERMLHDHQDALCAALYEDFGKPPFEQLFEISVPTGVIRYYREHLHELMAPQKVAIPSALEAAGNAGMIYKEPYGVTLVIGPFNAPILLLLDPAIAALAAGNTVVLKPANTTPATAALLSRLVPQYFAPEDVAVVTGGRQEIGALLELPFDFIFFTGSSAVGKVVMRAAAEHLTPVLLELGGQNPCIVDETANLDIAADRIAWGHNAISGQWCIAPGYVYVHESVADAFLAKLKASITKMYGDDPQRSPDFARMISEHDAARVASYIVADKVVHGGRHDVAARYVEPTVLYPSTWDDPAMKQEVFGPVLPVLPYRDLREIVGIMKRKPKPLACYVFSKRQANVDQFAVRRRRQQRDGEVLRQGRLRCAEQYQVDADRQSRCGARRVSTLRGQGHRHDARRLRITGGHDAYALDDRGRRAVAGRVPVVRAAMGHARGIAGVRRKSVRAGLARFIAVQSLGGRASGRIRRERGAADPRDRVRRAGRRCACRRAAVPAHLNRRATTDHARACVRRCGTAPVHPPLVSSHEDRHASVCRAARAGRRHVLDRRGARAMVREARRFRSPLSRALPRHASGRGETRVRRLAVDALRNARAAVADRSVSAQCVSRHCAHMSCVEQPLRLFFCLPFAHSEDPADQRISIELNGRLGQPWLAHAMRHKDIVMRFGRFPHRNPLLGRETTRDEARFLAEGGFAG</sequence>
<dbReference type="Proteomes" id="UP000002051">
    <property type="component" value="Unassembled WGS sequence"/>
</dbReference>
<dbReference type="HOGENOM" id="CLU_381478_0_0_1"/>
<dbReference type="InterPro" id="IPR015590">
    <property type="entry name" value="Aldehyde_DH_dom"/>
</dbReference>
<dbReference type="InterPro" id="IPR016161">
    <property type="entry name" value="Ald_DH/histidinol_DH"/>
</dbReference>
<dbReference type="Pfam" id="PF06041">
    <property type="entry name" value="DUF924"/>
    <property type="match status" value="1"/>
</dbReference>
<dbReference type="EnsemblPlants" id="KEH15377">
    <property type="protein sequence ID" value="KEH15377"/>
    <property type="gene ID" value="MTR_1222s0010"/>
</dbReference>
<dbReference type="InterPro" id="IPR016163">
    <property type="entry name" value="Ald_DH_C"/>
</dbReference>
<evidence type="ECO:0000313" key="6">
    <source>
        <dbReference type="Proteomes" id="UP000002051"/>
    </source>
</evidence>
<evidence type="ECO:0000313" key="5">
    <source>
        <dbReference type="EnsemblPlants" id="KEH15377"/>
    </source>
</evidence>
<dbReference type="InterPro" id="IPR012394">
    <property type="entry name" value="Aldehyde_DH_NAD(P)"/>
</dbReference>
<keyword evidence="2" id="KW-0560">Oxidoreductase</keyword>
<dbReference type="EMBL" id="KL403946">
    <property type="protein sequence ID" value="KEH15377.1"/>
    <property type="molecule type" value="Genomic_DNA"/>
</dbReference>
<proteinExistence type="inferred from homology"/>
<dbReference type="InterPro" id="IPR016162">
    <property type="entry name" value="Ald_DH_N"/>
</dbReference>
<dbReference type="SUPFAM" id="SSF48452">
    <property type="entry name" value="TPR-like"/>
    <property type="match status" value="1"/>
</dbReference>
<protein>
    <submittedName>
        <fullName evidence="4">NAD-dependent aldehyde dehydrogenase family protein</fullName>
    </submittedName>
</protein>
<dbReference type="InterPro" id="IPR011990">
    <property type="entry name" value="TPR-like_helical_dom_sf"/>
</dbReference>
<dbReference type="Pfam" id="PF00171">
    <property type="entry name" value="Aldedh"/>
    <property type="match status" value="1"/>
</dbReference>
<dbReference type="AlphaFoldDB" id="A0A072TDD5"/>
<dbReference type="GO" id="GO:0006081">
    <property type="term" value="P:aldehyde metabolic process"/>
    <property type="evidence" value="ECO:0000318"/>
    <property type="project" value="GO_Central"/>
</dbReference>
<name>A0A072TDD5_MEDTR</name>
<dbReference type="PANTHER" id="PTHR43570">
    <property type="entry name" value="ALDEHYDE DEHYDROGENASE"/>
    <property type="match status" value="1"/>
</dbReference>
<dbReference type="CDD" id="cd07087">
    <property type="entry name" value="ALDH_F3-13-14_CALDH-like"/>
    <property type="match status" value="1"/>
</dbReference>
<dbReference type="Gene3D" id="3.40.309.10">
    <property type="entry name" value="Aldehyde Dehydrogenase, Chain A, domain 2"/>
    <property type="match status" value="1"/>
</dbReference>
<dbReference type="FunFam" id="3.40.605.10:FF:000004">
    <property type="entry name" value="Aldehyde dehydrogenase"/>
    <property type="match status" value="1"/>
</dbReference>
<comment type="similarity">
    <text evidence="1">Belongs to the aldehyde dehydrogenase family.</text>
</comment>
<dbReference type="GO" id="GO:0005737">
    <property type="term" value="C:cytoplasm"/>
    <property type="evidence" value="ECO:0000318"/>
    <property type="project" value="GO_Central"/>
</dbReference>
<evidence type="ECO:0000313" key="4">
    <source>
        <dbReference type="EMBL" id="KEH15377.1"/>
    </source>
</evidence>
<evidence type="ECO:0000256" key="1">
    <source>
        <dbReference type="ARBA" id="ARBA00009986"/>
    </source>
</evidence>
<dbReference type="STRING" id="3880.A0A072TDD5"/>
<dbReference type="InterPro" id="IPR010323">
    <property type="entry name" value="DUF924"/>
</dbReference>
<dbReference type="Gene3D" id="1.25.40.10">
    <property type="entry name" value="Tetratricopeptide repeat domain"/>
    <property type="match status" value="1"/>
</dbReference>
<accession>A0A072TDD5</accession>
<keyword evidence="6" id="KW-1185">Reference proteome</keyword>
<evidence type="ECO:0000256" key="2">
    <source>
        <dbReference type="ARBA" id="ARBA00023002"/>
    </source>
</evidence>
<organism evidence="4 6">
    <name type="scientific">Medicago truncatula</name>
    <name type="common">Barrel medic</name>
    <name type="synonym">Medicago tribuloides</name>
    <dbReference type="NCBI Taxonomy" id="3880"/>
    <lineage>
        <taxon>Eukaryota</taxon>
        <taxon>Viridiplantae</taxon>
        <taxon>Streptophyta</taxon>
        <taxon>Embryophyta</taxon>
        <taxon>Tracheophyta</taxon>
        <taxon>Spermatophyta</taxon>
        <taxon>Magnoliopsida</taxon>
        <taxon>eudicotyledons</taxon>
        <taxon>Gunneridae</taxon>
        <taxon>Pentapetalae</taxon>
        <taxon>rosids</taxon>
        <taxon>fabids</taxon>
        <taxon>Fabales</taxon>
        <taxon>Fabaceae</taxon>
        <taxon>Papilionoideae</taxon>
        <taxon>50 kb inversion clade</taxon>
        <taxon>NPAAA clade</taxon>
        <taxon>Hologalegina</taxon>
        <taxon>IRL clade</taxon>
        <taxon>Trifolieae</taxon>
        <taxon>Medicago</taxon>
    </lineage>
</organism>
<dbReference type="SUPFAM" id="SSF53720">
    <property type="entry name" value="ALDH-like"/>
    <property type="match status" value="1"/>
</dbReference>
<evidence type="ECO:0000259" key="3">
    <source>
        <dbReference type="Pfam" id="PF00171"/>
    </source>
</evidence>